<gene>
    <name evidence="1" type="ORF">Pcinc_023964</name>
</gene>
<name>A0AAE1FBI8_PETCI</name>
<reference evidence="1" key="1">
    <citation type="submission" date="2023-10" db="EMBL/GenBank/DDBJ databases">
        <title>Genome assemblies of two species of porcelain crab, Petrolisthes cinctipes and Petrolisthes manimaculis (Anomura: Porcellanidae).</title>
        <authorList>
            <person name="Angst P."/>
        </authorList>
    </citation>
    <scope>NUCLEOTIDE SEQUENCE</scope>
    <source>
        <strain evidence="1">PB745_01</strain>
        <tissue evidence="1">Gill</tissue>
    </source>
</reference>
<dbReference type="EMBL" id="JAWQEG010002600">
    <property type="protein sequence ID" value="KAK3870853.1"/>
    <property type="molecule type" value="Genomic_DNA"/>
</dbReference>
<sequence length="193" mass="22636">MLMSLSERPAAVVPSQEYKYIKMILSYPNWEHWTHSLLSQSERRNSRELVKANERTPTMRYILLQPITGCLQCLQKYAQLYSTINVEQPLKLQQLSETRWLAIAPCLTKVLQQYNELKLHFEISKHEENYTANLLNQMYSDPSNKLYLGFLQPVVSQVNRVNKMFKLGHCNVSKLLAELMSLYKSILERLMIP</sequence>
<proteinExistence type="predicted"/>
<dbReference type="Proteomes" id="UP001286313">
    <property type="component" value="Unassembled WGS sequence"/>
</dbReference>
<keyword evidence="2" id="KW-1185">Reference proteome</keyword>
<comment type="caution">
    <text evidence="1">The sequence shown here is derived from an EMBL/GenBank/DDBJ whole genome shotgun (WGS) entry which is preliminary data.</text>
</comment>
<protein>
    <submittedName>
        <fullName evidence="1">Uncharacterized protein</fullName>
    </submittedName>
</protein>
<dbReference type="AlphaFoldDB" id="A0AAE1FBI8"/>
<accession>A0AAE1FBI8</accession>
<evidence type="ECO:0000313" key="2">
    <source>
        <dbReference type="Proteomes" id="UP001286313"/>
    </source>
</evidence>
<organism evidence="1 2">
    <name type="scientific">Petrolisthes cinctipes</name>
    <name type="common">Flat porcelain crab</name>
    <dbReference type="NCBI Taxonomy" id="88211"/>
    <lineage>
        <taxon>Eukaryota</taxon>
        <taxon>Metazoa</taxon>
        <taxon>Ecdysozoa</taxon>
        <taxon>Arthropoda</taxon>
        <taxon>Crustacea</taxon>
        <taxon>Multicrustacea</taxon>
        <taxon>Malacostraca</taxon>
        <taxon>Eumalacostraca</taxon>
        <taxon>Eucarida</taxon>
        <taxon>Decapoda</taxon>
        <taxon>Pleocyemata</taxon>
        <taxon>Anomura</taxon>
        <taxon>Galatheoidea</taxon>
        <taxon>Porcellanidae</taxon>
        <taxon>Petrolisthes</taxon>
    </lineage>
</organism>
<evidence type="ECO:0000313" key="1">
    <source>
        <dbReference type="EMBL" id="KAK3870853.1"/>
    </source>
</evidence>